<feature type="compositionally biased region" description="Low complexity" evidence="1">
    <location>
        <begin position="489"/>
        <end position="503"/>
    </location>
</feature>
<dbReference type="SMART" id="SM00027">
    <property type="entry name" value="EH"/>
    <property type="match status" value="1"/>
</dbReference>
<evidence type="ECO:0000259" key="2">
    <source>
        <dbReference type="PROSITE" id="PS50031"/>
    </source>
</evidence>
<reference evidence="3" key="1">
    <citation type="journal article" date="2020" name="Stud. Mycol.">
        <title>101 Dothideomycetes genomes: a test case for predicting lifestyles and emergence of pathogens.</title>
        <authorList>
            <person name="Haridas S."/>
            <person name="Albert R."/>
            <person name="Binder M."/>
            <person name="Bloem J."/>
            <person name="Labutti K."/>
            <person name="Salamov A."/>
            <person name="Andreopoulos B."/>
            <person name="Baker S."/>
            <person name="Barry K."/>
            <person name="Bills G."/>
            <person name="Bluhm B."/>
            <person name="Cannon C."/>
            <person name="Castanera R."/>
            <person name="Culley D."/>
            <person name="Daum C."/>
            <person name="Ezra D."/>
            <person name="Gonzalez J."/>
            <person name="Henrissat B."/>
            <person name="Kuo A."/>
            <person name="Liang C."/>
            <person name="Lipzen A."/>
            <person name="Lutzoni F."/>
            <person name="Magnuson J."/>
            <person name="Mondo S."/>
            <person name="Nolan M."/>
            <person name="Ohm R."/>
            <person name="Pangilinan J."/>
            <person name="Park H.-J."/>
            <person name="Ramirez L."/>
            <person name="Alfaro M."/>
            <person name="Sun H."/>
            <person name="Tritt A."/>
            <person name="Yoshinaga Y."/>
            <person name="Zwiers L.-H."/>
            <person name="Turgeon B."/>
            <person name="Goodwin S."/>
            <person name="Spatafora J."/>
            <person name="Crous P."/>
            <person name="Grigoriev I."/>
        </authorList>
    </citation>
    <scope>NUCLEOTIDE SEQUENCE</scope>
    <source>
        <strain evidence="3">CBS 207.26</strain>
    </source>
</reference>
<dbReference type="PANTHER" id="PTHR11216">
    <property type="entry name" value="EH DOMAIN"/>
    <property type="match status" value="1"/>
</dbReference>
<feature type="compositionally biased region" description="Basic residues" evidence="1">
    <location>
        <begin position="509"/>
        <end position="522"/>
    </location>
</feature>
<protein>
    <recommendedName>
        <fullName evidence="2">EH domain-containing protein</fullName>
    </recommendedName>
</protein>
<dbReference type="GO" id="GO:0005737">
    <property type="term" value="C:cytoplasm"/>
    <property type="evidence" value="ECO:0007669"/>
    <property type="project" value="TreeGrafter"/>
</dbReference>
<dbReference type="PANTHER" id="PTHR11216:SF31">
    <property type="entry name" value="AT21416P"/>
    <property type="match status" value="1"/>
</dbReference>
<feature type="region of interest" description="Disordered" evidence="1">
    <location>
        <begin position="66"/>
        <end position="110"/>
    </location>
</feature>
<dbReference type="CDD" id="cd00052">
    <property type="entry name" value="EH"/>
    <property type="match status" value="1"/>
</dbReference>
<organism evidence="3 4">
    <name type="scientific">Zopfia rhizophila CBS 207.26</name>
    <dbReference type="NCBI Taxonomy" id="1314779"/>
    <lineage>
        <taxon>Eukaryota</taxon>
        <taxon>Fungi</taxon>
        <taxon>Dikarya</taxon>
        <taxon>Ascomycota</taxon>
        <taxon>Pezizomycotina</taxon>
        <taxon>Dothideomycetes</taxon>
        <taxon>Dothideomycetes incertae sedis</taxon>
        <taxon>Zopfiaceae</taxon>
        <taxon>Zopfia</taxon>
    </lineage>
</organism>
<proteinExistence type="predicted"/>
<feature type="compositionally biased region" description="Polar residues" evidence="1">
    <location>
        <begin position="188"/>
        <end position="198"/>
    </location>
</feature>
<dbReference type="AlphaFoldDB" id="A0A6A6DRW6"/>
<dbReference type="SUPFAM" id="SSF47473">
    <property type="entry name" value="EF-hand"/>
    <property type="match status" value="1"/>
</dbReference>
<feature type="compositionally biased region" description="Basic and acidic residues" evidence="1">
    <location>
        <begin position="400"/>
        <end position="409"/>
    </location>
</feature>
<gene>
    <name evidence="3" type="ORF">K469DRAFT_714164</name>
</gene>
<dbReference type="InterPro" id="IPR000261">
    <property type="entry name" value="EH_dom"/>
</dbReference>
<feature type="compositionally biased region" description="Low complexity" evidence="1">
    <location>
        <begin position="362"/>
        <end position="379"/>
    </location>
</feature>
<feature type="region of interest" description="Disordered" evidence="1">
    <location>
        <begin position="489"/>
        <end position="581"/>
    </location>
</feature>
<feature type="compositionally biased region" description="Polar residues" evidence="1">
    <location>
        <begin position="293"/>
        <end position="305"/>
    </location>
</feature>
<feature type="compositionally biased region" description="Basic and acidic residues" evidence="1">
    <location>
        <begin position="199"/>
        <end position="209"/>
    </location>
</feature>
<feature type="compositionally biased region" description="Polar residues" evidence="1">
    <location>
        <begin position="448"/>
        <end position="464"/>
    </location>
</feature>
<feature type="compositionally biased region" description="Basic residues" evidence="1">
    <location>
        <begin position="335"/>
        <end position="344"/>
    </location>
</feature>
<accession>A0A6A6DRW6</accession>
<feature type="compositionally biased region" description="Polar residues" evidence="1">
    <location>
        <begin position="216"/>
        <end position="243"/>
    </location>
</feature>
<sequence length="703" mass="76818">MTSANSSRNNPLPTQTTGDTQYNVRDAALLGASSAFSKPVVKPIPQVNTYTGGNNGALLAATKVGTGAPRTTIPQSSTSPLRRDWTGGSVSNRPTPPPMQLLSKSSSSTLDVPVDALSDRTPSPSNIAAKLAASRYSPMKPVPQLTPMSITNERDLDERDILPPAGSVGSAMARLNIAHQQPLKRRTSIGSQSSVSTLRDSRGETKGTDDTPIPPTTSLVNMFEQNRPTTSMKPRTESVVSQRTPPPVRSPKPQRKVMLPLQEPKEIDILDGSQEETKSVPRVKPKPKRELTLPTQELKANTGFSNLRKDSLGTPPIKRKPSQLTAVKTTAPHSKPPRSRGSRPKSHDLTRSPFLHERFSTSMDSNDNVSSPSSYASAPEEQVEEKPKPNLPPPRRSMKAKSESNHLKAPEGNPRPSPLPPKPRSPNKIPSATTPPETFTLRPPASAYGSSPQSDTTYHSPYQRESSKAIAKHMTGELLSNAIVGAALASSRNPSPAPSSTAAPPLPIRKQHHHHHPFHHSRSPSPPKSSGKLRSTMRKEPSSSSDEDESEKYKRKGTRVLGMGRKHPNKHHEGARKRWRDTITERERKRYEGVWAANKGLHIAQPSSLSPPSPDSSDPMLEVLNLVVKELWGRSRLPEHVLEEVWALVDGKGVGRLRREEFVVGMWLIDQRLKGRKLPVKVSESVWGSVRGVGVRVVVKPKS</sequence>
<feature type="region of interest" description="Disordered" evidence="1">
    <location>
        <begin position="179"/>
        <end position="473"/>
    </location>
</feature>
<dbReference type="OrthoDB" id="10045710at2759"/>
<feature type="region of interest" description="Disordered" evidence="1">
    <location>
        <begin position="1"/>
        <end position="22"/>
    </location>
</feature>
<name>A0A6A6DRW6_9PEZI</name>
<dbReference type="PROSITE" id="PS50031">
    <property type="entry name" value="EH"/>
    <property type="match status" value="1"/>
</dbReference>
<keyword evidence="4" id="KW-1185">Reference proteome</keyword>
<evidence type="ECO:0000256" key="1">
    <source>
        <dbReference type="SAM" id="MobiDB-lite"/>
    </source>
</evidence>
<feature type="compositionally biased region" description="Polar residues" evidence="1">
    <location>
        <begin position="322"/>
        <end position="332"/>
    </location>
</feature>
<feature type="compositionally biased region" description="Basic residues" evidence="1">
    <location>
        <begin position="553"/>
        <end position="579"/>
    </location>
</feature>
<evidence type="ECO:0000313" key="4">
    <source>
        <dbReference type="Proteomes" id="UP000800200"/>
    </source>
</evidence>
<dbReference type="InterPro" id="IPR011992">
    <property type="entry name" value="EF-hand-dom_pair"/>
</dbReference>
<feature type="domain" description="EH" evidence="2">
    <location>
        <begin position="587"/>
        <end position="679"/>
    </location>
</feature>
<evidence type="ECO:0000313" key="3">
    <source>
        <dbReference type="EMBL" id="KAF2180959.1"/>
    </source>
</evidence>
<dbReference type="Pfam" id="PF12763">
    <property type="entry name" value="EH"/>
    <property type="match status" value="1"/>
</dbReference>
<dbReference type="Proteomes" id="UP000800200">
    <property type="component" value="Unassembled WGS sequence"/>
</dbReference>
<dbReference type="EMBL" id="ML994655">
    <property type="protein sequence ID" value="KAF2180959.1"/>
    <property type="molecule type" value="Genomic_DNA"/>
</dbReference>
<feature type="compositionally biased region" description="Pro residues" evidence="1">
    <location>
        <begin position="413"/>
        <end position="424"/>
    </location>
</feature>
<feature type="compositionally biased region" description="Basic and acidic residues" evidence="1">
    <location>
        <begin position="345"/>
        <end position="359"/>
    </location>
</feature>
<dbReference type="Gene3D" id="1.10.238.10">
    <property type="entry name" value="EF-hand"/>
    <property type="match status" value="1"/>
</dbReference>